<evidence type="ECO:0000313" key="3">
    <source>
        <dbReference type="Proteomes" id="UP000176988"/>
    </source>
</evidence>
<evidence type="ECO:0008006" key="4">
    <source>
        <dbReference type="Google" id="ProtNLM"/>
    </source>
</evidence>
<keyword evidence="1" id="KW-0472">Membrane</keyword>
<evidence type="ECO:0000256" key="1">
    <source>
        <dbReference type="SAM" id="Phobius"/>
    </source>
</evidence>
<organism evidence="2 3">
    <name type="scientific">Candidatus Uhrbacteria bacterium RIFOXYC2_FULL_47_19</name>
    <dbReference type="NCBI Taxonomy" id="1802424"/>
    <lineage>
        <taxon>Bacteria</taxon>
        <taxon>Candidatus Uhriibacteriota</taxon>
    </lineage>
</organism>
<dbReference type="STRING" id="1802424.A2480_01130"/>
<gene>
    <name evidence="2" type="ORF">A2480_01130</name>
</gene>
<feature type="transmembrane region" description="Helical" evidence="1">
    <location>
        <begin position="22"/>
        <end position="44"/>
    </location>
</feature>
<dbReference type="EMBL" id="MGFG01000024">
    <property type="protein sequence ID" value="OGM00788.1"/>
    <property type="molecule type" value="Genomic_DNA"/>
</dbReference>
<keyword evidence="1" id="KW-1133">Transmembrane helix</keyword>
<keyword evidence="1" id="KW-0812">Transmembrane</keyword>
<sequence length="197" mass="22109">MKTTQQQSRISQSWPGFSLVEVIVVLGVMTLILVMVIQIFMVSYDTYAKQSARANNDSGIMLATRTISETTRGALSILTNKTINGTNYTSSSDELVLALATIDENGNLIEDETDYVAYYRNDSNPNEILVDIESALGSYRTTGKKLVTDNNVILTFRYDNQDLGQVRRVSIYLKNEQTIRTTTVETEAWSSIFLHNQ</sequence>
<accession>A0A1F7WF12</accession>
<name>A0A1F7WF12_9BACT</name>
<protein>
    <recommendedName>
        <fullName evidence="4">Prepilin-type N-terminal cleavage/methylation domain-containing protein</fullName>
    </recommendedName>
</protein>
<comment type="caution">
    <text evidence="2">The sequence shown here is derived from an EMBL/GenBank/DDBJ whole genome shotgun (WGS) entry which is preliminary data.</text>
</comment>
<proteinExistence type="predicted"/>
<evidence type="ECO:0000313" key="2">
    <source>
        <dbReference type="EMBL" id="OGM00788.1"/>
    </source>
</evidence>
<reference evidence="2 3" key="1">
    <citation type="journal article" date="2016" name="Nat. Commun.">
        <title>Thousands of microbial genomes shed light on interconnected biogeochemical processes in an aquifer system.</title>
        <authorList>
            <person name="Anantharaman K."/>
            <person name="Brown C.T."/>
            <person name="Hug L.A."/>
            <person name="Sharon I."/>
            <person name="Castelle C.J."/>
            <person name="Probst A.J."/>
            <person name="Thomas B.C."/>
            <person name="Singh A."/>
            <person name="Wilkins M.J."/>
            <person name="Karaoz U."/>
            <person name="Brodie E.L."/>
            <person name="Williams K.H."/>
            <person name="Hubbard S.S."/>
            <person name="Banfield J.F."/>
        </authorList>
    </citation>
    <scope>NUCLEOTIDE SEQUENCE [LARGE SCALE GENOMIC DNA]</scope>
</reference>
<dbReference type="Proteomes" id="UP000176988">
    <property type="component" value="Unassembled WGS sequence"/>
</dbReference>
<dbReference type="AlphaFoldDB" id="A0A1F7WF12"/>